<protein>
    <submittedName>
        <fullName evidence="2">Uncharacterized protein</fullName>
    </submittedName>
</protein>
<feature type="compositionally biased region" description="Gly residues" evidence="1">
    <location>
        <begin position="7"/>
        <end position="18"/>
    </location>
</feature>
<reference evidence="2 3" key="1">
    <citation type="journal article" date="2023" name="Plants (Basel)">
        <title>Bridging the Gap: Combining Genomics and Transcriptomics Approaches to Understand Stylosanthes scabra, an Orphan Legume from the Brazilian Caatinga.</title>
        <authorList>
            <person name="Ferreira-Neto J.R.C."/>
            <person name="da Silva M.D."/>
            <person name="Binneck E."/>
            <person name="de Melo N.F."/>
            <person name="da Silva R.H."/>
            <person name="de Melo A.L.T.M."/>
            <person name="Pandolfi V."/>
            <person name="Bustamante F.O."/>
            <person name="Brasileiro-Vidal A.C."/>
            <person name="Benko-Iseppon A.M."/>
        </authorList>
    </citation>
    <scope>NUCLEOTIDE SEQUENCE [LARGE SCALE GENOMIC DNA]</scope>
    <source>
        <tissue evidence="2">Leaves</tissue>
    </source>
</reference>
<sequence length="113" mass="12764">VQPPSPEGGGLSRVGVGGKPQLSPHFSNNLARYKAVHNGFSHPIAELSREAFVQSFLEKDFNLRWALKVLEIFRELLLSTLRGKMFNWRMEKLESYLCIPRRLSSCVYAQGTG</sequence>
<accession>A0ABU6VX74</accession>
<organism evidence="2 3">
    <name type="scientific">Stylosanthes scabra</name>
    <dbReference type="NCBI Taxonomy" id="79078"/>
    <lineage>
        <taxon>Eukaryota</taxon>
        <taxon>Viridiplantae</taxon>
        <taxon>Streptophyta</taxon>
        <taxon>Embryophyta</taxon>
        <taxon>Tracheophyta</taxon>
        <taxon>Spermatophyta</taxon>
        <taxon>Magnoliopsida</taxon>
        <taxon>eudicotyledons</taxon>
        <taxon>Gunneridae</taxon>
        <taxon>Pentapetalae</taxon>
        <taxon>rosids</taxon>
        <taxon>fabids</taxon>
        <taxon>Fabales</taxon>
        <taxon>Fabaceae</taxon>
        <taxon>Papilionoideae</taxon>
        <taxon>50 kb inversion clade</taxon>
        <taxon>dalbergioids sensu lato</taxon>
        <taxon>Dalbergieae</taxon>
        <taxon>Pterocarpus clade</taxon>
        <taxon>Stylosanthes</taxon>
    </lineage>
</organism>
<feature type="non-terminal residue" evidence="2">
    <location>
        <position position="1"/>
    </location>
</feature>
<evidence type="ECO:0000313" key="3">
    <source>
        <dbReference type="Proteomes" id="UP001341840"/>
    </source>
</evidence>
<keyword evidence="3" id="KW-1185">Reference proteome</keyword>
<gene>
    <name evidence="2" type="ORF">PIB30_099328</name>
</gene>
<dbReference type="Proteomes" id="UP001341840">
    <property type="component" value="Unassembled WGS sequence"/>
</dbReference>
<proteinExistence type="predicted"/>
<evidence type="ECO:0000256" key="1">
    <source>
        <dbReference type="SAM" id="MobiDB-lite"/>
    </source>
</evidence>
<dbReference type="EMBL" id="JASCZI010153677">
    <property type="protein sequence ID" value="MED6177567.1"/>
    <property type="molecule type" value="Genomic_DNA"/>
</dbReference>
<comment type="caution">
    <text evidence="2">The sequence shown here is derived from an EMBL/GenBank/DDBJ whole genome shotgun (WGS) entry which is preliminary data.</text>
</comment>
<name>A0ABU6VX74_9FABA</name>
<feature type="region of interest" description="Disordered" evidence="1">
    <location>
        <begin position="1"/>
        <end position="20"/>
    </location>
</feature>
<evidence type="ECO:0000313" key="2">
    <source>
        <dbReference type="EMBL" id="MED6177567.1"/>
    </source>
</evidence>